<comment type="caution">
    <text evidence="5">The sequence shown here is derived from an EMBL/GenBank/DDBJ whole genome shotgun (WGS) entry which is preliminary data.</text>
</comment>
<dbReference type="InterPro" id="IPR013750">
    <property type="entry name" value="GHMP_kinase_C_dom"/>
</dbReference>
<name>A0A177MZ81_9GAMM</name>
<organism evidence="5 6">
    <name type="scientific">Methylomonas lenta</name>
    <dbReference type="NCBI Taxonomy" id="980561"/>
    <lineage>
        <taxon>Bacteria</taxon>
        <taxon>Pseudomonadati</taxon>
        <taxon>Pseudomonadota</taxon>
        <taxon>Gammaproteobacteria</taxon>
        <taxon>Methylococcales</taxon>
        <taxon>Methylococcaceae</taxon>
        <taxon>Methylomonas</taxon>
    </lineage>
</organism>
<evidence type="ECO:0000256" key="2">
    <source>
        <dbReference type="ARBA" id="ARBA00022777"/>
    </source>
</evidence>
<dbReference type="Proteomes" id="UP000078476">
    <property type="component" value="Unassembled WGS sequence"/>
</dbReference>
<dbReference type="InterPro" id="IPR006204">
    <property type="entry name" value="GHMP_kinase_N_dom"/>
</dbReference>
<dbReference type="Gene3D" id="3.30.230.10">
    <property type="match status" value="1"/>
</dbReference>
<dbReference type="GO" id="GO:0005524">
    <property type="term" value="F:ATP binding"/>
    <property type="evidence" value="ECO:0007669"/>
    <property type="project" value="InterPro"/>
</dbReference>
<evidence type="ECO:0000259" key="4">
    <source>
        <dbReference type="Pfam" id="PF08544"/>
    </source>
</evidence>
<dbReference type="NCBIfam" id="TIGR00144">
    <property type="entry name" value="beta_RFAP_syn"/>
    <property type="match status" value="1"/>
</dbReference>
<sequence length="319" mass="33807">MKPHYEKVTVIAPARLHMGFVDLSGALGRHFGSIGVSLNDIQTHLTLTSTDRLNVIGPGSERAVKATQQLCQLLNISDQIQISLISAIPEHIGLGSGTQMSLAIGAGLNALYDLGLSVREIAALTDRGARSGIGIGVFEQGGLVVDGGRGPDTQTPPLLSQMLVPENWRFILAFDSRGQGLHGEQEVSAFKQLPPFPRAEAERLAYLLLMQALPALAEHNLPLFGEVITQLQVSVGQHFAPVQGGVFASSKVAAAMAWLQQQGAVAIGQTSWGPTGFCAVDSPERAAALLQDLTARFTSEHLSFKVVSACNQSAQISCL</sequence>
<dbReference type="SUPFAM" id="SSF54211">
    <property type="entry name" value="Ribosomal protein S5 domain 2-like"/>
    <property type="match status" value="1"/>
</dbReference>
<accession>A0A177MZ81</accession>
<dbReference type="PANTHER" id="PTHR20861:SF6">
    <property type="entry name" value="BETA-RIBOFURANOSYLPHENOL 5'-PHOSPHATE SYNTHASE"/>
    <property type="match status" value="1"/>
</dbReference>
<dbReference type="InterPro" id="IPR014721">
    <property type="entry name" value="Ribsml_uS5_D2-typ_fold_subgr"/>
</dbReference>
<dbReference type="Pfam" id="PF08544">
    <property type="entry name" value="GHMP_kinases_C"/>
    <property type="match status" value="1"/>
</dbReference>
<dbReference type="OrthoDB" id="1492801at2"/>
<dbReference type="InterPro" id="IPR004422">
    <property type="entry name" value="RFAP_synthase"/>
</dbReference>
<reference evidence="5 6" key="1">
    <citation type="submission" date="2016-03" db="EMBL/GenBank/DDBJ databases">
        <authorList>
            <person name="Ploux O."/>
        </authorList>
    </citation>
    <scope>NUCLEOTIDE SEQUENCE [LARGE SCALE GENOMIC DNA]</scope>
    <source>
        <strain evidence="5 6">R-45370</strain>
    </source>
</reference>
<dbReference type="RefSeq" id="WP_066987118.1">
    <property type="nucleotide sequence ID" value="NZ_LUUI01000152.1"/>
</dbReference>
<feature type="domain" description="GHMP kinase C-terminal" evidence="4">
    <location>
        <begin position="212"/>
        <end position="297"/>
    </location>
</feature>
<dbReference type="GO" id="GO:0016301">
    <property type="term" value="F:kinase activity"/>
    <property type="evidence" value="ECO:0007669"/>
    <property type="project" value="UniProtKB-KW"/>
</dbReference>
<evidence type="ECO:0000313" key="5">
    <source>
        <dbReference type="EMBL" id="OAI10593.1"/>
    </source>
</evidence>
<dbReference type="AlphaFoldDB" id="A0A177MZ81"/>
<dbReference type="InterPro" id="IPR020568">
    <property type="entry name" value="Ribosomal_Su5_D2-typ_SF"/>
</dbReference>
<protein>
    <submittedName>
        <fullName evidence="5">GHMP kinase</fullName>
    </submittedName>
</protein>
<keyword evidence="2 5" id="KW-0418">Kinase</keyword>
<dbReference type="PIRSF" id="PIRSF004884">
    <property type="entry name" value="Sugar_kin_arch"/>
    <property type="match status" value="1"/>
</dbReference>
<proteinExistence type="predicted"/>
<dbReference type="EMBL" id="LUUI01000152">
    <property type="protein sequence ID" value="OAI10593.1"/>
    <property type="molecule type" value="Genomic_DNA"/>
</dbReference>
<dbReference type="STRING" id="980561.A1359_16440"/>
<gene>
    <name evidence="5" type="ORF">A1359_16440</name>
</gene>
<evidence type="ECO:0000256" key="1">
    <source>
        <dbReference type="ARBA" id="ARBA00022679"/>
    </source>
</evidence>
<keyword evidence="6" id="KW-1185">Reference proteome</keyword>
<dbReference type="Pfam" id="PF00288">
    <property type="entry name" value="GHMP_kinases_N"/>
    <property type="match status" value="1"/>
</dbReference>
<evidence type="ECO:0000259" key="3">
    <source>
        <dbReference type="Pfam" id="PF00288"/>
    </source>
</evidence>
<feature type="domain" description="GHMP kinase N-terminal" evidence="3">
    <location>
        <begin position="64"/>
        <end position="130"/>
    </location>
</feature>
<keyword evidence="1" id="KW-0808">Transferase</keyword>
<dbReference type="PANTHER" id="PTHR20861">
    <property type="entry name" value="HOMOSERINE/4-DIPHOSPHOCYTIDYL-2-C-METHYL-D-ERYTHRITOL KINASE"/>
    <property type="match status" value="1"/>
</dbReference>
<evidence type="ECO:0000313" key="6">
    <source>
        <dbReference type="Proteomes" id="UP000078476"/>
    </source>
</evidence>